<dbReference type="Gene3D" id="1.10.760.10">
    <property type="entry name" value="Cytochrome c-like domain"/>
    <property type="match status" value="1"/>
</dbReference>
<reference evidence="6 7" key="1">
    <citation type="journal article" date="2015" name="Int. J. Syst. Evol. Microbiol.">
        <title>Carboxylicivirga linearis sp. nov., isolated from a sea cucumber culture pond.</title>
        <authorList>
            <person name="Wang F.Q."/>
            <person name="Zhou Y.X."/>
            <person name="Lin X.Z."/>
            <person name="Chen G.J."/>
            <person name="Du Z.J."/>
        </authorList>
    </citation>
    <scope>NUCLEOTIDE SEQUENCE [LARGE SCALE GENOMIC DNA]</scope>
    <source>
        <strain evidence="6 7">FB218</strain>
    </source>
</reference>
<dbReference type="RefSeq" id="WP_212217142.1">
    <property type="nucleotide sequence ID" value="NZ_JAGUCO010000016.1"/>
</dbReference>
<dbReference type="Proteomes" id="UP000708576">
    <property type="component" value="Unassembled WGS sequence"/>
</dbReference>
<proteinExistence type="predicted"/>
<evidence type="ECO:0000259" key="5">
    <source>
        <dbReference type="PROSITE" id="PS51007"/>
    </source>
</evidence>
<dbReference type="InterPro" id="IPR009056">
    <property type="entry name" value="Cyt_c-like_dom"/>
</dbReference>
<evidence type="ECO:0000313" key="6">
    <source>
        <dbReference type="EMBL" id="MBS2099901.1"/>
    </source>
</evidence>
<comment type="caution">
    <text evidence="6">The sequence shown here is derived from an EMBL/GenBank/DDBJ whole genome shotgun (WGS) entry which is preliminary data.</text>
</comment>
<accession>A0ABS5JZR5</accession>
<evidence type="ECO:0000256" key="1">
    <source>
        <dbReference type="ARBA" id="ARBA00022617"/>
    </source>
</evidence>
<organism evidence="6 7">
    <name type="scientific">Carboxylicivirga linearis</name>
    <dbReference type="NCBI Taxonomy" id="1628157"/>
    <lineage>
        <taxon>Bacteria</taxon>
        <taxon>Pseudomonadati</taxon>
        <taxon>Bacteroidota</taxon>
        <taxon>Bacteroidia</taxon>
        <taxon>Marinilabiliales</taxon>
        <taxon>Marinilabiliaceae</taxon>
        <taxon>Carboxylicivirga</taxon>
    </lineage>
</organism>
<feature type="domain" description="Cytochrome c" evidence="5">
    <location>
        <begin position="48"/>
        <end position="134"/>
    </location>
</feature>
<evidence type="ECO:0000256" key="3">
    <source>
        <dbReference type="ARBA" id="ARBA00023004"/>
    </source>
</evidence>
<keyword evidence="7" id="KW-1185">Reference proteome</keyword>
<sequence>MKRAKVFTGSLVVLFALLLMSFGQEKKPWDIPDKYMSMKNPNAADDADALKLGKMMYSKHCKSCHGNFGQGDGPKARSIDADLGDFTSAEFKAEKDGVVYYQSIIGRDDMPNFEKKLIDEEERWAVITYIQSLEKK</sequence>
<evidence type="ECO:0000256" key="4">
    <source>
        <dbReference type="PROSITE-ProRule" id="PRU00433"/>
    </source>
</evidence>
<evidence type="ECO:0000313" key="7">
    <source>
        <dbReference type="Proteomes" id="UP000708576"/>
    </source>
</evidence>
<dbReference type="Pfam" id="PF00034">
    <property type="entry name" value="Cytochrom_C"/>
    <property type="match status" value="1"/>
</dbReference>
<dbReference type="EMBL" id="JAGUCO010000016">
    <property type="protein sequence ID" value="MBS2099901.1"/>
    <property type="molecule type" value="Genomic_DNA"/>
</dbReference>
<dbReference type="PROSITE" id="PS51007">
    <property type="entry name" value="CYTC"/>
    <property type="match status" value="1"/>
</dbReference>
<keyword evidence="1 4" id="KW-0349">Heme</keyword>
<protein>
    <submittedName>
        <fullName evidence="6">C-type cytochrome</fullName>
    </submittedName>
</protein>
<gene>
    <name evidence="6" type="ORF">KEM10_16555</name>
</gene>
<dbReference type="SUPFAM" id="SSF46626">
    <property type="entry name" value="Cytochrome c"/>
    <property type="match status" value="1"/>
</dbReference>
<keyword evidence="3 4" id="KW-0408">Iron</keyword>
<dbReference type="InterPro" id="IPR036909">
    <property type="entry name" value="Cyt_c-like_dom_sf"/>
</dbReference>
<evidence type="ECO:0000256" key="2">
    <source>
        <dbReference type="ARBA" id="ARBA00022723"/>
    </source>
</evidence>
<keyword evidence="2 4" id="KW-0479">Metal-binding</keyword>
<name>A0ABS5JZR5_9BACT</name>